<dbReference type="Proteomes" id="UP000192578">
    <property type="component" value="Unassembled WGS sequence"/>
</dbReference>
<evidence type="ECO:0000256" key="1">
    <source>
        <dbReference type="SAM" id="SignalP"/>
    </source>
</evidence>
<comment type="caution">
    <text evidence="2">The sequence shown here is derived from an EMBL/GenBank/DDBJ whole genome shotgun (WGS) entry which is preliminary data.</text>
</comment>
<sequence length="381" mass="41426">MYTKIPFVVVIALAGFSVRADEFYLGSIAGAVKDAVSSSSLGNVEVRVPLWPSSQQSKSISAAKMFLGAGRMKTLDDWVYTYTTTDNRGSYSISMPLTEASANYSVEFSAPNYNPTAISNVGVRANEETIVEELNYIDRSVTGPGIVSGVVRNALTGNPEGGVLCQLRKGSGIPVGQVVREVISAWDGTWSASLDTGNYAAECSKFGFATITRSGVLAIGRQTTINQHILITPLPKVGETRIILRWGANPRDLDSHLSGPIPGAGRFHVFYSNRGTNTSSPYAMLDWDVTSGYGPETVTIARQAAGRYRYSVQDYTYRGQQHSESLSNSEATVTLIHEGITRTFQVPQRRVATLWTVFELNGREIIPINSMINYHDSSTVP</sequence>
<dbReference type="Gene3D" id="2.60.40.1120">
    <property type="entry name" value="Carboxypeptidase-like, regulatory domain"/>
    <property type="match status" value="1"/>
</dbReference>
<dbReference type="InterPro" id="IPR008969">
    <property type="entry name" value="CarboxyPept-like_regulatory"/>
</dbReference>
<dbReference type="EMBL" id="MTYJ01000001">
    <property type="protein sequence ID" value="OQV26136.1"/>
    <property type="molecule type" value="Genomic_DNA"/>
</dbReference>
<gene>
    <name evidence="2" type="ORF">BV898_00258</name>
</gene>
<evidence type="ECO:0000313" key="3">
    <source>
        <dbReference type="Proteomes" id="UP000192578"/>
    </source>
</evidence>
<reference evidence="3" key="1">
    <citation type="submission" date="2017-01" db="EMBL/GenBank/DDBJ databases">
        <title>Comparative genomics of anhydrobiosis in the tardigrade Hypsibius dujardini.</title>
        <authorList>
            <person name="Yoshida Y."/>
            <person name="Koutsovoulos G."/>
            <person name="Laetsch D."/>
            <person name="Stevens L."/>
            <person name="Kumar S."/>
            <person name="Horikawa D."/>
            <person name="Ishino K."/>
            <person name="Komine S."/>
            <person name="Tomita M."/>
            <person name="Blaxter M."/>
            <person name="Arakawa K."/>
        </authorList>
    </citation>
    <scope>NUCLEOTIDE SEQUENCE [LARGE SCALE GENOMIC DNA]</scope>
    <source>
        <strain evidence="3">Z151</strain>
    </source>
</reference>
<feature type="signal peptide" evidence="1">
    <location>
        <begin position="1"/>
        <end position="20"/>
    </location>
</feature>
<feature type="chain" id="PRO_5012529035" evidence="1">
    <location>
        <begin position="21"/>
        <end position="381"/>
    </location>
</feature>
<keyword evidence="1" id="KW-0732">Signal</keyword>
<name>A0A1W0XF85_HYPEX</name>
<keyword evidence="3" id="KW-1185">Reference proteome</keyword>
<protein>
    <submittedName>
        <fullName evidence="2">Uncharacterized protein</fullName>
    </submittedName>
</protein>
<dbReference type="SUPFAM" id="SSF49464">
    <property type="entry name" value="Carboxypeptidase regulatory domain-like"/>
    <property type="match status" value="1"/>
</dbReference>
<proteinExistence type="predicted"/>
<dbReference type="AlphaFoldDB" id="A0A1W0XF85"/>
<accession>A0A1W0XF85</accession>
<organism evidence="2 3">
    <name type="scientific">Hypsibius exemplaris</name>
    <name type="common">Freshwater tardigrade</name>
    <dbReference type="NCBI Taxonomy" id="2072580"/>
    <lineage>
        <taxon>Eukaryota</taxon>
        <taxon>Metazoa</taxon>
        <taxon>Ecdysozoa</taxon>
        <taxon>Tardigrada</taxon>
        <taxon>Eutardigrada</taxon>
        <taxon>Parachela</taxon>
        <taxon>Hypsibioidea</taxon>
        <taxon>Hypsibiidae</taxon>
        <taxon>Hypsibius</taxon>
    </lineage>
</organism>
<evidence type="ECO:0000313" key="2">
    <source>
        <dbReference type="EMBL" id="OQV26136.1"/>
    </source>
</evidence>
<dbReference type="OrthoDB" id="5946879at2759"/>